<feature type="transmembrane region" description="Helical" evidence="1">
    <location>
        <begin position="143"/>
        <end position="163"/>
    </location>
</feature>
<feature type="transmembrane region" description="Helical" evidence="1">
    <location>
        <begin position="79"/>
        <end position="101"/>
    </location>
</feature>
<protein>
    <recommendedName>
        <fullName evidence="4">Yip1 domain-containing protein</fullName>
    </recommendedName>
</protein>
<dbReference type="AlphaFoldDB" id="A0A239PK59"/>
<feature type="transmembrane region" description="Helical" evidence="1">
    <location>
        <begin position="38"/>
        <end position="59"/>
    </location>
</feature>
<sequence>MDLDYAARQIAGVWKMAWNRPGWTDALDRSVDGVFRSFWAVVYAAPLVVAGAVSLRRVADRTPSPSADPLLEAPLSVVLGAQMASYLIDWAASVAALVFAVQAAGGRRRVADVIIGFNWAQVMASAAQVAPMVVLAFTGARALASLLLIVAVAFAVALHWGVIRRAAAASVPFAVGAMALLILITLVVSGLVNGAALALYALVSS</sequence>
<evidence type="ECO:0000256" key="1">
    <source>
        <dbReference type="SAM" id="Phobius"/>
    </source>
</evidence>
<dbReference type="Proteomes" id="UP000198346">
    <property type="component" value="Unassembled WGS sequence"/>
</dbReference>
<gene>
    <name evidence="2" type="ORF">SAMN06297382_0697</name>
</gene>
<feature type="transmembrane region" description="Helical" evidence="1">
    <location>
        <begin position="175"/>
        <end position="203"/>
    </location>
</feature>
<evidence type="ECO:0000313" key="3">
    <source>
        <dbReference type="Proteomes" id="UP000198346"/>
    </source>
</evidence>
<reference evidence="2 3" key="1">
    <citation type="submission" date="2017-07" db="EMBL/GenBank/DDBJ databases">
        <authorList>
            <person name="Sun Z.S."/>
            <person name="Albrecht U."/>
            <person name="Echele G."/>
            <person name="Lee C.C."/>
        </authorList>
    </citation>
    <scope>NUCLEOTIDE SEQUENCE [LARGE SCALE GENOMIC DNA]</scope>
    <source>
        <strain evidence="2 3">CGMCC 1.12710</strain>
    </source>
</reference>
<keyword evidence="3" id="KW-1185">Reference proteome</keyword>
<dbReference type="EMBL" id="FZQA01000001">
    <property type="protein sequence ID" value="SNT68198.1"/>
    <property type="molecule type" value="Genomic_DNA"/>
</dbReference>
<feature type="transmembrane region" description="Helical" evidence="1">
    <location>
        <begin position="113"/>
        <end position="137"/>
    </location>
</feature>
<evidence type="ECO:0000313" key="2">
    <source>
        <dbReference type="EMBL" id="SNT68198.1"/>
    </source>
</evidence>
<organism evidence="2 3">
    <name type="scientific">Amphiplicatus metriothermophilus</name>
    <dbReference type="NCBI Taxonomy" id="1519374"/>
    <lineage>
        <taxon>Bacteria</taxon>
        <taxon>Pseudomonadati</taxon>
        <taxon>Pseudomonadota</taxon>
        <taxon>Alphaproteobacteria</taxon>
        <taxon>Parvularculales</taxon>
        <taxon>Parvularculaceae</taxon>
        <taxon>Amphiplicatus</taxon>
    </lineage>
</organism>
<evidence type="ECO:0008006" key="4">
    <source>
        <dbReference type="Google" id="ProtNLM"/>
    </source>
</evidence>
<name>A0A239PK59_9PROT</name>
<keyword evidence="1" id="KW-0812">Transmembrane</keyword>
<keyword evidence="1" id="KW-1133">Transmembrane helix</keyword>
<dbReference type="OrthoDB" id="9811204at2"/>
<accession>A0A239PK59</accession>
<keyword evidence="1" id="KW-0472">Membrane</keyword>
<proteinExistence type="predicted"/>
<dbReference type="RefSeq" id="WP_089411162.1">
    <property type="nucleotide sequence ID" value="NZ_FZQA01000001.1"/>
</dbReference>